<gene>
    <name evidence="1" type="ORF">CGC20_7825</name>
</gene>
<sequence length="199" mass="20889">MKLGSALKLVVDAATVKGSLSTLARSRDAPQLRLVPQRSGATECQLTQPVQPPHPANDTGMDFYDAVVGCNPRTAATLQSGSRERLSWLPRLPPGCSPALLLQSLAEVNGPTMLTGAAMSAHASLEATATTPWKKGHGSVGLVDDETLAVALNGLRNAMEPNWQSCDHHCAEQRVQQIQHWAPVATELASRDGGAGAGV</sequence>
<comment type="caution">
    <text evidence="1">The sequence shown here is derived from an EMBL/GenBank/DDBJ whole genome shotgun (WGS) entry which is preliminary data.</text>
</comment>
<dbReference type="AlphaFoldDB" id="A0A504X9L7"/>
<reference evidence="2" key="1">
    <citation type="submission" date="2019-02" db="EMBL/GenBank/DDBJ databases">
        <title>FDA dAtabase for Regulatory Grade micrObial Sequences (FDA-ARGOS): Supporting development and validation of Infectious Disease Dx tests.</title>
        <authorList>
            <person name="Duncan R."/>
            <person name="Fisher C."/>
            <person name="Tallon L."/>
            <person name="Sadzewicz L."/>
            <person name="Sengamalay N."/>
            <person name="Ott S."/>
            <person name="Godinez A."/>
            <person name="Nagaraj S."/>
            <person name="Vavikolanu K."/>
            <person name="Vyas G."/>
            <person name="Nadendla S."/>
            <person name="Aluvathingal J."/>
            <person name="Sichtig H."/>
        </authorList>
    </citation>
    <scope>NUCLEOTIDE SEQUENCE [LARGE SCALE GENOMIC DNA]</scope>
    <source>
        <strain evidence="2">FDAARGOS_360</strain>
    </source>
</reference>
<dbReference type="Proteomes" id="UP000318821">
    <property type="component" value="Unassembled WGS sequence"/>
</dbReference>
<evidence type="ECO:0000313" key="1">
    <source>
        <dbReference type="EMBL" id="TPP42800.1"/>
    </source>
</evidence>
<accession>A0A504X9L7</accession>
<protein>
    <submittedName>
        <fullName evidence="1">Uncharacterized protein</fullName>
    </submittedName>
</protein>
<proteinExistence type="predicted"/>
<organism evidence="1 2">
    <name type="scientific">Leishmania donovani</name>
    <dbReference type="NCBI Taxonomy" id="5661"/>
    <lineage>
        <taxon>Eukaryota</taxon>
        <taxon>Discoba</taxon>
        <taxon>Euglenozoa</taxon>
        <taxon>Kinetoplastea</taxon>
        <taxon>Metakinetoplastina</taxon>
        <taxon>Trypanosomatida</taxon>
        <taxon>Trypanosomatidae</taxon>
        <taxon>Leishmaniinae</taxon>
        <taxon>Leishmania</taxon>
    </lineage>
</organism>
<dbReference type="EMBL" id="RHLD01000053">
    <property type="protein sequence ID" value="TPP42800.1"/>
    <property type="molecule type" value="Genomic_DNA"/>
</dbReference>
<evidence type="ECO:0000313" key="2">
    <source>
        <dbReference type="Proteomes" id="UP000318821"/>
    </source>
</evidence>
<name>A0A504X9L7_LEIDO</name>